<keyword evidence="7" id="KW-1133">Transmembrane helix</keyword>
<gene>
    <name evidence="11" type="ORF">BSL78_21637</name>
</gene>
<dbReference type="OrthoDB" id="10264956at2759"/>
<dbReference type="InterPro" id="IPR050943">
    <property type="entry name" value="Glycosyltr_29_Sialyltrsf"/>
</dbReference>
<evidence type="ECO:0000313" key="12">
    <source>
        <dbReference type="Proteomes" id="UP000230750"/>
    </source>
</evidence>
<keyword evidence="6" id="KW-0735">Signal-anchor</keyword>
<dbReference type="Pfam" id="PF00777">
    <property type="entry name" value="Glyco_transf_29"/>
    <property type="match status" value="1"/>
</dbReference>
<dbReference type="InterPro" id="IPR001675">
    <property type="entry name" value="Glyco_trans_29"/>
</dbReference>
<dbReference type="Gene3D" id="3.90.1480.20">
    <property type="entry name" value="Glycosyl transferase family 29"/>
    <property type="match status" value="1"/>
</dbReference>
<keyword evidence="3 11" id="KW-0328">Glycosyltransferase</keyword>
<reference evidence="11 12" key="1">
    <citation type="journal article" date="2017" name="PLoS Biol.">
        <title>The sea cucumber genome provides insights into morphological evolution and visceral regeneration.</title>
        <authorList>
            <person name="Zhang X."/>
            <person name="Sun L."/>
            <person name="Yuan J."/>
            <person name="Sun Y."/>
            <person name="Gao Y."/>
            <person name="Zhang L."/>
            <person name="Li S."/>
            <person name="Dai H."/>
            <person name="Hamel J.F."/>
            <person name="Liu C."/>
            <person name="Yu Y."/>
            <person name="Liu S."/>
            <person name="Lin W."/>
            <person name="Guo K."/>
            <person name="Jin S."/>
            <person name="Xu P."/>
            <person name="Storey K.B."/>
            <person name="Huan P."/>
            <person name="Zhang T."/>
            <person name="Zhou Y."/>
            <person name="Zhang J."/>
            <person name="Lin C."/>
            <person name="Li X."/>
            <person name="Xing L."/>
            <person name="Huo D."/>
            <person name="Sun M."/>
            <person name="Wang L."/>
            <person name="Mercier A."/>
            <person name="Li F."/>
            <person name="Yang H."/>
            <person name="Xiang J."/>
        </authorList>
    </citation>
    <scope>NUCLEOTIDE SEQUENCE [LARGE SCALE GENOMIC DNA]</scope>
    <source>
        <strain evidence="11">Shaxun</strain>
        <tissue evidence="11">Muscle</tissue>
    </source>
</reference>
<evidence type="ECO:0000256" key="2">
    <source>
        <dbReference type="ARBA" id="ARBA00006003"/>
    </source>
</evidence>
<protein>
    <submittedName>
        <fullName evidence="11">ST8 alpha-N-acetyl-neuraminide alpha-2,8-sialyltransferase 6</fullName>
    </submittedName>
</protein>
<keyword evidence="8" id="KW-0333">Golgi apparatus</keyword>
<evidence type="ECO:0000313" key="11">
    <source>
        <dbReference type="EMBL" id="PIK41507.1"/>
    </source>
</evidence>
<comment type="caution">
    <text evidence="11">The sequence shown here is derived from an EMBL/GenBank/DDBJ whole genome shotgun (WGS) entry which is preliminary data.</text>
</comment>
<dbReference type="InterPro" id="IPR038578">
    <property type="entry name" value="GT29-like_sf"/>
</dbReference>
<keyword evidence="9" id="KW-0472">Membrane</keyword>
<evidence type="ECO:0000256" key="1">
    <source>
        <dbReference type="ARBA" id="ARBA00004323"/>
    </source>
</evidence>
<sequence length="258" mass="30214">MLLSHRSHKEDEILLFLCHLTDSEQKIWVFTDDNLEKIYSTKTPEKEHSFNEANLKTFRDKLFGVVGDDFNNYLVVHRGNTANNSQLQYNGSKKLRFNVTDKVYRRLPHNYTVKEYRRCSVVGNSGAILQSRCGQDIDKADFVYRCNAAPIRPFVKDAGEKTNITSFNPSILGKRYHRLTHNDSLTLFLRDMKEYYGIVWASCFSFQAYTTECIQVLCNYTNTENQFVLAHPDHFLRVERFWRSQGFKKRLTSGQCFT</sequence>
<keyword evidence="12" id="KW-1185">Reference proteome</keyword>
<name>A0A2G8K0H8_STIJA</name>
<organism evidence="11 12">
    <name type="scientific">Stichopus japonicus</name>
    <name type="common">Sea cucumber</name>
    <dbReference type="NCBI Taxonomy" id="307972"/>
    <lineage>
        <taxon>Eukaryota</taxon>
        <taxon>Metazoa</taxon>
        <taxon>Echinodermata</taxon>
        <taxon>Eleutherozoa</taxon>
        <taxon>Echinozoa</taxon>
        <taxon>Holothuroidea</taxon>
        <taxon>Aspidochirotacea</taxon>
        <taxon>Aspidochirotida</taxon>
        <taxon>Stichopodidae</taxon>
        <taxon>Apostichopus</taxon>
    </lineage>
</organism>
<accession>A0A2G8K0H8</accession>
<evidence type="ECO:0000256" key="6">
    <source>
        <dbReference type="ARBA" id="ARBA00022968"/>
    </source>
</evidence>
<proteinExistence type="inferred from homology"/>
<dbReference type="EMBL" id="MRZV01001013">
    <property type="protein sequence ID" value="PIK41507.1"/>
    <property type="molecule type" value="Genomic_DNA"/>
</dbReference>
<keyword evidence="4 11" id="KW-0808">Transferase</keyword>
<dbReference type="STRING" id="307972.A0A2G8K0H8"/>
<comment type="similarity">
    <text evidence="2">Belongs to the glycosyltransferase 29 family.</text>
</comment>
<dbReference type="Proteomes" id="UP000230750">
    <property type="component" value="Unassembled WGS sequence"/>
</dbReference>
<evidence type="ECO:0000256" key="8">
    <source>
        <dbReference type="ARBA" id="ARBA00023034"/>
    </source>
</evidence>
<dbReference type="GO" id="GO:0003828">
    <property type="term" value="F:alpha-N-acetylneuraminate alpha-2,8-sialyltransferase activity"/>
    <property type="evidence" value="ECO:0007669"/>
    <property type="project" value="TreeGrafter"/>
</dbReference>
<dbReference type="PANTHER" id="PTHR11987:SF54">
    <property type="entry name" value="ST8 ALPHA-N-ACETYL-NEURAMINIDE ALPHA-2,8-SIALYLTRANSFERASE 6"/>
    <property type="match status" value="1"/>
</dbReference>
<comment type="subcellular location">
    <subcellularLocation>
        <location evidence="1">Golgi apparatus membrane</location>
        <topology evidence="1">Single-pass type II membrane protein</topology>
    </subcellularLocation>
</comment>
<dbReference type="AlphaFoldDB" id="A0A2G8K0H8"/>
<evidence type="ECO:0000256" key="10">
    <source>
        <dbReference type="ARBA" id="ARBA00023180"/>
    </source>
</evidence>
<evidence type="ECO:0000256" key="3">
    <source>
        <dbReference type="ARBA" id="ARBA00022676"/>
    </source>
</evidence>
<evidence type="ECO:0000256" key="9">
    <source>
        <dbReference type="ARBA" id="ARBA00023136"/>
    </source>
</evidence>
<evidence type="ECO:0000256" key="4">
    <source>
        <dbReference type="ARBA" id="ARBA00022679"/>
    </source>
</evidence>
<dbReference type="GO" id="GO:0006491">
    <property type="term" value="P:N-glycan processing"/>
    <property type="evidence" value="ECO:0007669"/>
    <property type="project" value="TreeGrafter"/>
</dbReference>
<dbReference type="GO" id="GO:0009311">
    <property type="term" value="P:oligosaccharide metabolic process"/>
    <property type="evidence" value="ECO:0007669"/>
    <property type="project" value="TreeGrafter"/>
</dbReference>
<dbReference type="GO" id="GO:0000139">
    <property type="term" value="C:Golgi membrane"/>
    <property type="evidence" value="ECO:0007669"/>
    <property type="project" value="UniProtKB-SubCell"/>
</dbReference>
<keyword evidence="10" id="KW-0325">Glycoprotein</keyword>
<dbReference type="PANTHER" id="PTHR11987">
    <property type="entry name" value="ALPHA-2,8-SIALYLTRANSFERASE"/>
    <property type="match status" value="1"/>
</dbReference>
<evidence type="ECO:0000256" key="7">
    <source>
        <dbReference type="ARBA" id="ARBA00022989"/>
    </source>
</evidence>
<evidence type="ECO:0000256" key="5">
    <source>
        <dbReference type="ARBA" id="ARBA00022692"/>
    </source>
</evidence>
<keyword evidence="5" id="KW-0812">Transmembrane</keyword>